<feature type="region of interest" description="Disordered" evidence="1">
    <location>
        <begin position="100"/>
        <end position="119"/>
    </location>
</feature>
<dbReference type="Proteomes" id="UP000322667">
    <property type="component" value="Chromosome D03"/>
</dbReference>
<organism evidence="2 3">
    <name type="scientific">Gossypium tomentosum</name>
    <name type="common">Hawaiian cotton</name>
    <name type="synonym">Gossypium sandvicense</name>
    <dbReference type="NCBI Taxonomy" id="34277"/>
    <lineage>
        <taxon>Eukaryota</taxon>
        <taxon>Viridiplantae</taxon>
        <taxon>Streptophyta</taxon>
        <taxon>Embryophyta</taxon>
        <taxon>Tracheophyta</taxon>
        <taxon>Spermatophyta</taxon>
        <taxon>Magnoliopsida</taxon>
        <taxon>eudicotyledons</taxon>
        <taxon>Gunneridae</taxon>
        <taxon>Pentapetalae</taxon>
        <taxon>rosids</taxon>
        <taxon>malvids</taxon>
        <taxon>Malvales</taxon>
        <taxon>Malvaceae</taxon>
        <taxon>Malvoideae</taxon>
        <taxon>Gossypium</taxon>
    </lineage>
</organism>
<gene>
    <name evidence="2" type="ORF">ES332_D03G119800v1</name>
</gene>
<protein>
    <submittedName>
        <fullName evidence="2">Uncharacterized protein</fullName>
    </submittedName>
</protein>
<name>A0A5D2LLY1_GOSTO</name>
<evidence type="ECO:0000256" key="1">
    <source>
        <dbReference type="SAM" id="MobiDB-lite"/>
    </source>
</evidence>
<accession>A0A5D2LLY1</accession>
<reference evidence="2 3" key="1">
    <citation type="submission" date="2019-07" db="EMBL/GenBank/DDBJ databases">
        <title>WGS assembly of Gossypium tomentosum.</title>
        <authorList>
            <person name="Chen Z.J."/>
            <person name="Sreedasyam A."/>
            <person name="Ando A."/>
            <person name="Song Q."/>
            <person name="De L."/>
            <person name="Hulse-Kemp A."/>
            <person name="Ding M."/>
            <person name="Ye W."/>
            <person name="Kirkbride R."/>
            <person name="Jenkins J."/>
            <person name="Plott C."/>
            <person name="Lovell J."/>
            <person name="Lin Y.-M."/>
            <person name="Vaughn R."/>
            <person name="Liu B."/>
            <person name="Li W."/>
            <person name="Simpson S."/>
            <person name="Scheffler B."/>
            <person name="Saski C."/>
            <person name="Grover C."/>
            <person name="Hu G."/>
            <person name="Conover J."/>
            <person name="Carlson J."/>
            <person name="Shu S."/>
            <person name="Boston L."/>
            <person name="Williams M."/>
            <person name="Peterson D."/>
            <person name="Mcgee K."/>
            <person name="Jones D."/>
            <person name="Wendel J."/>
            <person name="Stelly D."/>
            <person name="Grimwood J."/>
            <person name="Schmutz J."/>
        </authorList>
    </citation>
    <scope>NUCLEOTIDE SEQUENCE [LARGE SCALE GENOMIC DNA]</scope>
    <source>
        <strain evidence="2">7179.01</strain>
    </source>
</reference>
<keyword evidence="3" id="KW-1185">Reference proteome</keyword>
<dbReference type="EMBL" id="CM017625">
    <property type="protein sequence ID" value="TYH80246.1"/>
    <property type="molecule type" value="Genomic_DNA"/>
</dbReference>
<proteinExistence type="predicted"/>
<evidence type="ECO:0000313" key="3">
    <source>
        <dbReference type="Proteomes" id="UP000322667"/>
    </source>
</evidence>
<evidence type="ECO:0000313" key="2">
    <source>
        <dbReference type="EMBL" id="TYH80246.1"/>
    </source>
</evidence>
<dbReference type="AlphaFoldDB" id="A0A5D2LLY1"/>
<feature type="compositionally biased region" description="Basic and acidic residues" evidence="1">
    <location>
        <begin position="100"/>
        <end position="113"/>
    </location>
</feature>
<sequence length="119" mass="13056">MEKALTKVGSFWISKKAKEELSAVSNTVEEKAKWILNKLKAFGGCPPRTQPSAGTFSEKHNMLRDGRIEIKAERVYAGGMRSEVQGRIGGEIRKAGERHVIEGEVERDGRDENEGGGVG</sequence>